<name>A0A974SN96_9RHOO</name>
<dbReference type="InterPro" id="IPR036280">
    <property type="entry name" value="Multihaem_cyt_sf"/>
</dbReference>
<accession>A0A974SN96</accession>
<dbReference type="EMBL" id="CP064781">
    <property type="protein sequence ID" value="QRJ62528.1"/>
    <property type="molecule type" value="Genomic_DNA"/>
</dbReference>
<evidence type="ECO:0000256" key="1">
    <source>
        <dbReference type="SAM" id="SignalP"/>
    </source>
</evidence>
<keyword evidence="1" id="KW-0732">Signal</keyword>
<dbReference type="SUPFAM" id="SSF48695">
    <property type="entry name" value="Multiheme cytochromes"/>
    <property type="match status" value="1"/>
</dbReference>
<reference evidence="2" key="1">
    <citation type="submission" date="2020-11" db="EMBL/GenBank/DDBJ databases">
        <title>Azospira restricta DSM 18626 genome sequence.</title>
        <authorList>
            <person name="Moe W.M."/>
        </authorList>
    </citation>
    <scope>NUCLEOTIDE SEQUENCE</scope>
    <source>
        <strain evidence="2">DSM 18626</strain>
    </source>
</reference>
<dbReference type="Proteomes" id="UP000663444">
    <property type="component" value="Chromosome"/>
</dbReference>
<dbReference type="AlphaFoldDB" id="A0A974SN96"/>
<feature type="chain" id="PRO_5037538964" description="Doubled CXXCH motif domain-containing protein" evidence="1">
    <location>
        <begin position="29"/>
        <end position="132"/>
    </location>
</feature>
<dbReference type="KEGG" id="ares:IWH25_12130"/>
<evidence type="ECO:0000313" key="3">
    <source>
        <dbReference type="Proteomes" id="UP000663444"/>
    </source>
</evidence>
<proteinExistence type="predicted"/>
<keyword evidence="3" id="KW-1185">Reference proteome</keyword>
<organism evidence="2 3">
    <name type="scientific">Azospira restricta</name>
    <dbReference type="NCBI Taxonomy" id="404405"/>
    <lineage>
        <taxon>Bacteria</taxon>
        <taxon>Pseudomonadati</taxon>
        <taxon>Pseudomonadota</taxon>
        <taxon>Betaproteobacteria</taxon>
        <taxon>Rhodocyclales</taxon>
        <taxon>Rhodocyclaceae</taxon>
        <taxon>Azospira</taxon>
    </lineage>
</organism>
<evidence type="ECO:0000313" key="2">
    <source>
        <dbReference type="EMBL" id="QRJ62528.1"/>
    </source>
</evidence>
<gene>
    <name evidence="2" type="ORF">IWH25_12130</name>
</gene>
<feature type="signal peptide" evidence="1">
    <location>
        <begin position="1"/>
        <end position="28"/>
    </location>
</feature>
<dbReference type="RefSeq" id="WP_203386060.1">
    <property type="nucleotide sequence ID" value="NZ_CP064781.1"/>
</dbReference>
<sequence length="132" mass="13888">MPTLLSVIGRLASATLLALALLPGPASSACAERPAAIDEAKFTLGPRHHPLGRPLPASAGFNQPDRCVDEIWFFDQNGNGQPDPGEVRVFGANRQVDCGSCHGESLQAKSAASASVFLRQDAAVLCLVCHRL</sequence>
<evidence type="ECO:0008006" key="4">
    <source>
        <dbReference type="Google" id="ProtNLM"/>
    </source>
</evidence>
<protein>
    <recommendedName>
        <fullName evidence="4">Doubled CXXCH motif domain-containing protein</fullName>
    </recommendedName>
</protein>